<dbReference type="PANTHER" id="PTHR28094:SF1">
    <property type="entry name" value="MEIOTICALLY UP-REGULATED GENE 113 PROTEIN"/>
    <property type="match status" value="1"/>
</dbReference>
<feature type="compositionally biased region" description="Polar residues" evidence="1">
    <location>
        <begin position="80"/>
        <end position="89"/>
    </location>
</feature>
<feature type="compositionally biased region" description="Basic and acidic residues" evidence="1">
    <location>
        <begin position="258"/>
        <end position="270"/>
    </location>
</feature>
<comment type="caution">
    <text evidence="3">The sequence shown here is derived from an EMBL/GenBank/DDBJ whole genome shotgun (WGS) entry which is preliminary data.</text>
</comment>
<evidence type="ECO:0000313" key="4">
    <source>
        <dbReference type="Proteomes" id="UP000306050"/>
    </source>
</evidence>
<feature type="compositionally biased region" description="Low complexity" evidence="1">
    <location>
        <begin position="329"/>
        <end position="344"/>
    </location>
</feature>
<dbReference type="AlphaFoldDB" id="A0A4U7KPI3"/>
<feature type="compositionally biased region" description="Low complexity" evidence="1">
    <location>
        <begin position="271"/>
        <end position="284"/>
    </location>
</feature>
<evidence type="ECO:0000256" key="1">
    <source>
        <dbReference type="SAM" id="MobiDB-lite"/>
    </source>
</evidence>
<accession>A0A4U7KPI3</accession>
<evidence type="ECO:0000259" key="2">
    <source>
        <dbReference type="SMART" id="SM00974"/>
    </source>
</evidence>
<organism evidence="3 4">
    <name type="scientific">Sporisorium graminicola</name>
    <dbReference type="NCBI Taxonomy" id="280036"/>
    <lineage>
        <taxon>Eukaryota</taxon>
        <taxon>Fungi</taxon>
        <taxon>Dikarya</taxon>
        <taxon>Basidiomycota</taxon>
        <taxon>Ustilaginomycotina</taxon>
        <taxon>Ustilaginomycetes</taxon>
        <taxon>Ustilaginales</taxon>
        <taxon>Ustilaginaceae</taxon>
        <taxon>Sporisorium</taxon>
    </lineage>
</organism>
<dbReference type="InterPro" id="IPR053006">
    <property type="entry name" value="Meiosis_regulatory"/>
</dbReference>
<dbReference type="GeneID" id="40727429"/>
<sequence>MSTKTVSKDDSGSSSLTKVFKRLTFRSPAPPTSSSSSSPSPSRPPKPLPVSPSYPSQQRGAGPSEQETSLPPYLAHLAEPSSSYSQTSPVRFPQPSVPKHPTPRPLHSANQSSREDYADPSRLPPRPPAFVPARGSQSTFHPIHDFPDSLKAGSISVAASSTQKQTYPWELVPQRKPVASSPVQTAPRPDKGCRILTPKDPSPPTEVKTPSRQALMPTEDPPMDVKTPPRRPGLQASVANTWLTPNGSQPVKGQCWGIKKDGTRCTRKDGSISSPAQSPSPSRSYRGTSAPPRLLKGTSATSAQDGLVISSSDEDISGSHTATTASLRSATPSGPSASDSASLSDGDDADEWYCFQHVAEAKKWPGFYHSYTRYGSSSATSEVFIKYDDWLGTTSLTDRTQALMRHRMSRNLTETDRTEKGHLYIHELMACSTPTHICLKVGRSIKVFRRIGEWNSQCRSKQPLLRAIYPSDATQELMPGMDTPTMEGMQFSRRWEALVHLELAGIGRRVDEECHDCRRRHREIFMIPRRLGPNDGYDTAKQVILKWLRFVQLLSSPNTE</sequence>
<feature type="compositionally biased region" description="Pro residues" evidence="1">
    <location>
        <begin position="95"/>
        <end position="104"/>
    </location>
</feature>
<dbReference type="Pfam" id="PF10544">
    <property type="entry name" value="T5orf172"/>
    <property type="match status" value="1"/>
</dbReference>
<dbReference type="EMBL" id="SRRM01000017">
    <property type="protein sequence ID" value="TKY86385.1"/>
    <property type="molecule type" value="Genomic_DNA"/>
</dbReference>
<dbReference type="KEGG" id="sgra:EX895_004534"/>
<dbReference type="OrthoDB" id="2417614at2759"/>
<feature type="region of interest" description="Disordered" evidence="1">
    <location>
        <begin position="1"/>
        <end position="344"/>
    </location>
</feature>
<dbReference type="RefSeq" id="XP_029738370.1">
    <property type="nucleotide sequence ID" value="XM_029885128.1"/>
</dbReference>
<dbReference type="Proteomes" id="UP000306050">
    <property type="component" value="Chromosome SGRAM_4"/>
</dbReference>
<dbReference type="InterPro" id="IPR018306">
    <property type="entry name" value="Phage_T5_Orf172_DNA-bd"/>
</dbReference>
<dbReference type="PANTHER" id="PTHR28094">
    <property type="entry name" value="MEIOTICALLY UP-REGULATED GENE 113 PROTEIN"/>
    <property type="match status" value="1"/>
</dbReference>
<feature type="compositionally biased region" description="Basic and acidic residues" evidence="1">
    <location>
        <begin position="1"/>
        <end position="11"/>
    </location>
</feature>
<feature type="compositionally biased region" description="Pro residues" evidence="1">
    <location>
        <begin position="41"/>
        <end position="52"/>
    </location>
</feature>
<evidence type="ECO:0000313" key="3">
    <source>
        <dbReference type="EMBL" id="TKY86385.1"/>
    </source>
</evidence>
<gene>
    <name evidence="3" type="ORF">EX895_004534</name>
</gene>
<reference evidence="3 4" key="1">
    <citation type="submission" date="2019-05" db="EMBL/GenBank/DDBJ databases">
        <title>Sporisorium graminicola CBS 10092 draft sequencing and annotation.</title>
        <authorList>
            <person name="Solano-Gonzalez S."/>
            <person name="Caddick M.X."/>
            <person name="Darby A."/>
        </authorList>
    </citation>
    <scope>NUCLEOTIDE SEQUENCE [LARGE SCALE GENOMIC DNA]</scope>
    <source>
        <strain evidence="3 4">CBS 10092</strain>
    </source>
</reference>
<protein>
    <recommendedName>
        <fullName evidence="2">Bacteriophage T5 Orf172 DNA-binding domain-containing protein</fullName>
    </recommendedName>
</protein>
<feature type="compositionally biased region" description="Polar residues" evidence="1">
    <location>
        <begin position="318"/>
        <end position="328"/>
    </location>
</feature>
<dbReference type="SMART" id="SM00974">
    <property type="entry name" value="T5orf172"/>
    <property type="match status" value="1"/>
</dbReference>
<name>A0A4U7KPI3_9BASI</name>
<feature type="domain" description="Bacteriophage T5 Orf172 DNA-binding" evidence="2">
    <location>
        <begin position="433"/>
        <end position="547"/>
    </location>
</feature>
<feature type="compositionally biased region" description="Polar residues" evidence="1">
    <location>
        <begin position="157"/>
        <end position="166"/>
    </location>
</feature>
<feature type="compositionally biased region" description="Polar residues" evidence="1">
    <location>
        <begin position="237"/>
        <end position="251"/>
    </location>
</feature>
<keyword evidence="4" id="KW-1185">Reference proteome</keyword>
<proteinExistence type="predicted"/>